<feature type="chain" id="PRO_5045196241" description="DUF6705 domain-containing protein" evidence="1">
    <location>
        <begin position="18"/>
        <end position="186"/>
    </location>
</feature>
<feature type="domain" description="DUF6705" evidence="2">
    <location>
        <begin position="1"/>
        <end position="149"/>
    </location>
</feature>
<name>A0ABP9M976_9FLAO</name>
<keyword evidence="4" id="KW-1185">Reference proteome</keyword>
<feature type="signal peptide" evidence="1">
    <location>
        <begin position="1"/>
        <end position="17"/>
    </location>
</feature>
<sequence>MKYLLLILITSFISCKAQTVSLEEAAQCHINPNCPHFTYAKDVNNSLQKYLGTWKGNLNGKVYEIKFIKKEFQGNYIKDDLLVGRIKILDSNNQILYNTIDEIDDTKTKFRGLNYSDDLQSYMMQFSGPAVTSCINRGTIYLNMNITDLTKMSFIYLLDYDITNGECPSTFVSTIPQKQRIYLTKQ</sequence>
<dbReference type="Proteomes" id="UP001500353">
    <property type="component" value="Unassembled WGS sequence"/>
</dbReference>
<dbReference type="EMBL" id="BAABHX010000002">
    <property type="protein sequence ID" value="GAA5090982.1"/>
    <property type="molecule type" value="Genomic_DNA"/>
</dbReference>
<dbReference type="PROSITE" id="PS51257">
    <property type="entry name" value="PROKAR_LIPOPROTEIN"/>
    <property type="match status" value="1"/>
</dbReference>
<dbReference type="Pfam" id="PF20448">
    <property type="entry name" value="DUF6705"/>
    <property type="match status" value="1"/>
</dbReference>
<protein>
    <recommendedName>
        <fullName evidence="2">DUF6705 domain-containing protein</fullName>
    </recommendedName>
</protein>
<dbReference type="RefSeq" id="WP_345202601.1">
    <property type="nucleotide sequence ID" value="NZ_BAABHX010000002.1"/>
</dbReference>
<keyword evidence="1" id="KW-0732">Signal</keyword>
<reference evidence="4" key="1">
    <citation type="journal article" date="2019" name="Int. J. Syst. Evol. Microbiol.">
        <title>The Global Catalogue of Microorganisms (GCM) 10K type strain sequencing project: providing services to taxonomists for standard genome sequencing and annotation.</title>
        <authorList>
            <consortium name="The Broad Institute Genomics Platform"/>
            <consortium name="The Broad Institute Genome Sequencing Center for Infectious Disease"/>
            <person name="Wu L."/>
            <person name="Ma J."/>
        </authorList>
    </citation>
    <scope>NUCLEOTIDE SEQUENCE [LARGE SCALE GENOMIC DNA]</scope>
    <source>
        <strain evidence="4">JCM 18019</strain>
    </source>
</reference>
<evidence type="ECO:0000259" key="2">
    <source>
        <dbReference type="Pfam" id="PF20448"/>
    </source>
</evidence>
<evidence type="ECO:0000313" key="4">
    <source>
        <dbReference type="Proteomes" id="UP001500353"/>
    </source>
</evidence>
<organism evidence="3 4">
    <name type="scientific">Chryseobacterium ginsengisoli</name>
    <dbReference type="NCBI Taxonomy" id="363853"/>
    <lineage>
        <taxon>Bacteria</taxon>
        <taxon>Pseudomonadati</taxon>
        <taxon>Bacteroidota</taxon>
        <taxon>Flavobacteriia</taxon>
        <taxon>Flavobacteriales</taxon>
        <taxon>Weeksellaceae</taxon>
        <taxon>Chryseobacterium group</taxon>
        <taxon>Chryseobacterium</taxon>
    </lineage>
</organism>
<evidence type="ECO:0000313" key="3">
    <source>
        <dbReference type="EMBL" id="GAA5090982.1"/>
    </source>
</evidence>
<evidence type="ECO:0000256" key="1">
    <source>
        <dbReference type="SAM" id="SignalP"/>
    </source>
</evidence>
<accession>A0ABP9M976</accession>
<proteinExistence type="predicted"/>
<gene>
    <name evidence="3" type="ORF">GCM10023210_17890</name>
</gene>
<dbReference type="InterPro" id="IPR046551">
    <property type="entry name" value="DUF6705"/>
</dbReference>
<comment type="caution">
    <text evidence="3">The sequence shown here is derived from an EMBL/GenBank/DDBJ whole genome shotgun (WGS) entry which is preliminary data.</text>
</comment>